<evidence type="ECO:0000256" key="1">
    <source>
        <dbReference type="SAM" id="MobiDB-lite"/>
    </source>
</evidence>
<evidence type="ECO:0000313" key="3">
    <source>
        <dbReference type="Proteomes" id="UP001270362"/>
    </source>
</evidence>
<feature type="region of interest" description="Disordered" evidence="1">
    <location>
        <begin position="149"/>
        <end position="190"/>
    </location>
</feature>
<dbReference type="Proteomes" id="UP001270362">
    <property type="component" value="Unassembled WGS sequence"/>
</dbReference>
<keyword evidence="3" id="KW-1185">Reference proteome</keyword>
<organism evidence="2 3">
    <name type="scientific">Podospora appendiculata</name>
    <dbReference type="NCBI Taxonomy" id="314037"/>
    <lineage>
        <taxon>Eukaryota</taxon>
        <taxon>Fungi</taxon>
        <taxon>Dikarya</taxon>
        <taxon>Ascomycota</taxon>
        <taxon>Pezizomycotina</taxon>
        <taxon>Sordariomycetes</taxon>
        <taxon>Sordariomycetidae</taxon>
        <taxon>Sordariales</taxon>
        <taxon>Podosporaceae</taxon>
        <taxon>Podospora</taxon>
    </lineage>
</organism>
<dbReference type="EMBL" id="JAULSO010000002">
    <property type="protein sequence ID" value="KAK3687329.1"/>
    <property type="molecule type" value="Genomic_DNA"/>
</dbReference>
<reference evidence="2" key="1">
    <citation type="journal article" date="2023" name="Mol. Phylogenet. Evol.">
        <title>Genome-scale phylogeny and comparative genomics of the fungal order Sordariales.</title>
        <authorList>
            <person name="Hensen N."/>
            <person name="Bonometti L."/>
            <person name="Westerberg I."/>
            <person name="Brannstrom I.O."/>
            <person name="Guillou S."/>
            <person name="Cros-Aarteil S."/>
            <person name="Calhoun S."/>
            <person name="Haridas S."/>
            <person name="Kuo A."/>
            <person name="Mondo S."/>
            <person name="Pangilinan J."/>
            <person name="Riley R."/>
            <person name="LaButti K."/>
            <person name="Andreopoulos B."/>
            <person name="Lipzen A."/>
            <person name="Chen C."/>
            <person name="Yan M."/>
            <person name="Daum C."/>
            <person name="Ng V."/>
            <person name="Clum A."/>
            <person name="Steindorff A."/>
            <person name="Ohm R.A."/>
            <person name="Martin F."/>
            <person name="Silar P."/>
            <person name="Natvig D.O."/>
            <person name="Lalanne C."/>
            <person name="Gautier V."/>
            <person name="Ament-Velasquez S.L."/>
            <person name="Kruys A."/>
            <person name="Hutchinson M.I."/>
            <person name="Powell A.J."/>
            <person name="Barry K."/>
            <person name="Miller A.N."/>
            <person name="Grigoriev I.V."/>
            <person name="Debuchy R."/>
            <person name="Gladieux P."/>
            <person name="Hiltunen Thoren M."/>
            <person name="Johannesson H."/>
        </authorList>
    </citation>
    <scope>NUCLEOTIDE SEQUENCE</scope>
    <source>
        <strain evidence="2">CBS 314.62</strain>
    </source>
</reference>
<proteinExistence type="predicted"/>
<reference evidence="2" key="2">
    <citation type="submission" date="2023-06" db="EMBL/GenBank/DDBJ databases">
        <authorList>
            <consortium name="Lawrence Berkeley National Laboratory"/>
            <person name="Haridas S."/>
            <person name="Hensen N."/>
            <person name="Bonometti L."/>
            <person name="Westerberg I."/>
            <person name="Brannstrom I.O."/>
            <person name="Guillou S."/>
            <person name="Cros-Aarteil S."/>
            <person name="Calhoun S."/>
            <person name="Kuo A."/>
            <person name="Mondo S."/>
            <person name="Pangilinan J."/>
            <person name="Riley R."/>
            <person name="Labutti K."/>
            <person name="Andreopoulos B."/>
            <person name="Lipzen A."/>
            <person name="Chen C."/>
            <person name="Yanf M."/>
            <person name="Daum C."/>
            <person name="Ng V."/>
            <person name="Clum A."/>
            <person name="Steindorff A."/>
            <person name="Ohm R."/>
            <person name="Martin F."/>
            <person name="Silar P."/>
            <person name="Natvig D."/>
            <person name="Lalanne C."/>
            <person name="Gautier V."/>
            <person name="Ament-Velasquez S.L."/>
            <person name="Kruys A."/>
            <person name="Hutchinson M.I."/>
            <person name="Powell A.J."/>
            <person name="Barry K."/>
            <person name="Miller A.N."/>
            <person name="Grigoriev I.V."/>
            <person name="Debuchy R."/>
            <person name="Gladieux P."/>
            <person name="Thoren M.H."/>
            <person name="Johannesson H."/>
        </authorList>
    </citation>
    <scope>NUCLEOTIDE SEQUENCE</scope>
    <source>
        <strain evidence="2">CBS 314.62</strain>
    </source>
</reference>
<gene>
    <name evidence="2" type="ORF">B0T22DRAFT_125539</name>
</gene>
<comment type="caution">
    <text evidence="2">The sequence shown here is derived from an EMBL/GenBank/DDBJ whole genome shotgun (WGS) entry which is preliminary data.</text>
</comment>
<sequence length="221" mass="23950">MAGCQTSHRAGRPLLDELSSSLARCYHIFSSQVPTVALHTGKVGRFRRARKLFLLTPTVADDGSRGSWCVCDLRFPPPTIPCPRLSLDPARLRNSLARSLFRPQSTPPCQAHHSAASDAYTTLHVPGRQRYGSCKIRIVTPPIIPLQDAQEGKQRIGGGVGTERRKPRGSNTRQGLQDDRRHRHAPSPGILIPSGAVPVFHPSIAFESPSATCQTGGVSSP</sequence>
<accession>A0AAE0X7Y0</accession>
<evidence type="ECO:0000313" key="2">
    <source>
        <dbReference type="EMBL" id="KAK3687329.1"/>
    </source>
</evidence>
<dbReference type="AlphaFoldDB" id="A0AAE0X7Y0"/>
<name>A0AAE0X7Y0_9PEZI</name>
<protein>
    <submittedName>
        <fullName evidence="2">Uncharacterized protein</fullName>
    </submittedName>
</protein>